<comment type="caution">
    <text evidence="2">The sequence shown here is derived from an EMBL/GenBank/DDBJ whole genome shotgun (WGS) entry which is preliminary data.</text>
</comment>
<reference evidence="2 3" key="1">
    <citation type="submission" date="2023-11" db="EMBL/GenBank/DDBJ databases">
        <title>Actinomadura monticuli sp. nov., isolated from volcanic ash.</title>
        <authorList>
            <person name="Lee S.D."/>
            <person name="Yang H."/>
            <person name="Kim I.S."/>
        </authorList>
    </citation>
    <scope>NUCLEOTIDE SEQUENCE [LARGE SCALE GENOMIC DNA]</scope>
    <source>
        <strain evidence="2 3">DLS-62</strain>
    </source>
</reference>
<accession>A0ABV4QE41</accession>
<feature type="compositionally biased region" description="Low complexity" evidence="1">
    <location>
        <begin position="60"/>
        <end position="87"/>
    </location>
</feature>
<keyword evidence="3" id="KW-1185">Reference proteome</keyword>
<evidence type="ECO:0000256" key="1">
    <source>
        <dbReference type="SAM" id="MobiDB-lite"/>
    </source>
</evidence>
<feature type="compositionally biased region" description="Gly residues" evidence="1">
    <location>
        <begin position="115"/>
        <end position="130"/>
    </location>
</feature>
<feature type="region of interest" description="Disordered" evidence="1">
    <location>
        <begin position="53"/>
        <end position="136"/>
    </location>
</feature>
<evidence type="ECO:0000313" key="3">
    <source>
        <dbReference type="Proteomes" id="UP001569963"/>
    </source>
</evidence>
<sequence length="136" mass="13306">MARRSRSGRRPDGPAPRASRRRPRLGSSAATLLAAVITSAALLTAALINYGFGGGGSAGGPATPAPKVVDRTPTSAPPAEAATPSPSRHGRPKAKCSWLGDGKCKASVTKNPQGGSAGECGGSGGQGSGGCSARVD</sequence>
<dbReference type="Proteomes" id="UP001569963">
    <property type="component" value="Unassembled WGS sequence"/>
</dbReference>
<evidence type="ECO:0000313" key="2">
    <source>
        <dbReference type="EMBL" id="MFA1541421.1"/>
    </source>
</evidence>
<protein>
    <submittedName>
        <fullName evidence="2">Uncharacterized protein</fullName>
    </submittedName>
</protein>
<organism evidence="2 3">
    <name type="scientific">Actinomadura monticuli</name>
    <dbReference type="NCBI Taxonomy" id="3097367"/>
    <lineage>
        <taxon>Bacteria</taxon>
        <taxon>Bacillati</taxon>
        <taxon>Actinomycetota</taxon>
        <taxon>Actinomycetes</taxon>
        <taxon>Streptosporangiales</taxon>
        <taxon>Thermomonosporaceae</taxon>
        <taxon>Actinomadura</taxon>
    </lineage>
</organism>
<feature type="region of interest" description="Disordered" evidence="1">
    <location>
        <begin position="1"/>
        <end position="27"/>
    </location>
</feature>
<name>A0ABV4QE41_9ACTN</name>
<dbReference type="RefSeq" id="WP_371951579.1">
    <property type="nucleotide sequence ID" value="NZ_JAXCEI010000009.1"/>
</dbReference>
<proteinExistence type="predicted"/>
<dbReference type="EMBL" id="JAXCEI010000009">
    <property type="protein sequence ID" value="MFA1541421.1"/>
    <property type="molecule type" value="Genomic_DNA"/>
</dbReference>
<gene>
    <name evidence="2" type="ORF">SM611_21045</name>
</gene>